<dbReference type="PANTHER" id="PTHR32246:SF143">
    <property type="entry name" value="CALCIUM-DEPENDENT LIPID-BINDING (CALB DOMAIN) FAMILY PROTEIN"/>
    <property type="match status" value="1"/>
</dbReference>
<sequence>MSRIIKPFQLLELNIISGQDLELVSKNMRTYATAWVHPKRKLSTSVDTQGNNNPTWNDKFVFRVDDEFLRRDTSAVMIEIYAVHWFRDTLVGTVRVLVDNLIPSASRPTHHHHHHVGMRFAALQVRRPSGRPQGILNIGVTVLDSSMRSMPLYTQLSASAVGYRDLMEDDSHNQGNNNNNHTSTNVPVIKPILRRSRSERSERITFDDLSTTNGSIVGVPEKKGKASSLLSASELSTKSKKGKASSVISGAEFKEQPKEKGKKGKASSLINGSIVSKDSFKPKAKNEKEKRPSLDSPKDKVPNEKVSDPITTNKQNVDKSPTKNSGLGVGSTTTKEKPISKFEFGGPKGSSIVNGKYIYKGAPHKAHSFWSDSEVGPSPSEVAAAVAREREWERYPLDDNESSVLDGWSIDESVEGLRSKLERWRTELPPLYDRGGFGGSSYRSTSQHIRRHTDDGSSGLFSCFGNIYGYECQCICGKPVGPFFELSFSRVQRNHRKGRLMAYCKNSLGSVTKPVKAEAAAVYGEAR</sequence>
<feature type="compositionally biased region" description="Basic and acidic residues" evidence="1">
    <location>
        <begin position="196"/>
        <end position="206"/>
    </location>
</feature>
<dbReference type="Gene3D" id="2.60.40.150">
    <property type="entry name" value="C2 domain"/>
    <property type="match status" value="1"/>
</dbReference>
<dbReference type="Proteomes" id="UP000306102">
    <property type="component" value="Unassembled WGS sequence"/>
</dbReference>
<feature type="compositionally biased region" description="Polar residues" evidence="1">
    <location>
        <begin position="322"/>
        <end position="333"/>
    </location>
</feature>
<feature type="region of interest" description="Disordered" evidence="1">
    <location>
        <begin position="167"/>
        <end position="342"/>
    </location>
</feature>
<dbReference type="SMART" id="SM00239">
    <property type="entry name" value="C2"/>
    <property type="match status" value="1"/>
</dbReference>
<protein>
    <recommendedName>
        <fullName evidence="2">C2 domain-containing protein</fullName>
    </recommendedName>
</protein>
<feature type="domain" description="C2" evidence="2">
    <location>
        <begin position="1"/>
        <end position="113"/>
    </location>
</feature>
<feature type="compositionally biased region" description="Low complexity" evidence="1">
    <location>
        <begin position="226"/>
        <end position="236"/>
    </location>
</feature>
<feature type="compositionally biased region" description="Basic and acidic residues" evidence="1">
    <location>
        <begin position="278"/>
        <end position="307"/>
    </location>
</feature>
<dbReference type="SUPFAM" id="SSF49562">
    <property type="entry name" value="C2 domain (Calcium/lipid-binding domain, CaLB)"/>
    <property type="match status" value="1"/>
</dbReference>
<name>A0A4V3WQC4_CAMSN</name>
<dbReference type="InterPro" id="IPR000008">
    <property type="entry name" value="C2_dom"/>
</dbReference>
<comment type="caution">
    <text evidence="3">The sequence shown here is derived from an EMBL/GenBank/DDBJ whole genome shotgun (WGS) entry which is preliminary data.</text>
</comment>
<accession>A0A4V3WQC4</accession>
<dbReference type="GO" id="GO:0006952">
    <property type="term" value="P:defense response"/>
    <property type="evidence" value="ECO:0007669"/>
    <property type="project" value="InterPro"/>
</dbReference>
<dbReference type="InterPro" id="IPR035892">
    <property type="entry name" value="C2_domain_sf"/>
</dbReference>
<evidence type="ECO:0000313" key="3">
    <source>
        <dbReference type="EMBL" id="THG19767.1"/>
    </source>
</evidence>
<evidence type="ECO:0000313" key="4">
    <source>
        <dbReference type="Proteomes" id="UP000306102"/>
    </source>
</evidence>
<dbReference type="Pfam" id="PF00168">
    <property type="entry name" value="C2"/>
    <property type="match status" value="1"/>
</dbReference>
<dbReference type="PANTHER" id="PTHR32246">
    <property type="entry name" value="INGRESSION PROTEIN FIC1"/>
    <property type="match status" value="1"/>
</dbReference>
<evidence type="ECO:0000256" key="1">
    <source>
        <dbReference type="SAM" id="MobiDB-lite"/>
    </source>
</evidence>
<proteinExistence type="predicted"/>
<dbReference type="EMBL" id="SDRB02002288">
    <property type="protein sequence ID" value="THG19767.1"/>
    <property type="molecule type" value="Genomic_DNA"/>
</dbReference>
<feature type="compositionally biased region" description="Low complexity" evidence="1">
    <location>
        <begin position="173"/>
        <end position="185"/>
    </location>
</feature>
<dbReference type="STRING" id="542762.A0A4V3WQC4"/>
<keyword evidence="4" id="KW-1185">Reference proteome</keyword>
<dbReference type="AlphaFoldDB" id="A0A4V3WQC4"/>
<organism evidence="3 4">
    <name type="scientific">Camellia sinensis var. sinensis</name>
    <name type="common">China tea</name>
    <dbReference type="NCBI Taxonomy" id="542762"/>
    <lineage>
        <taxon>Eukaryota</taxon>
        <taxon>Viridiplantae</taxon>
        <taxon>Streptophyta</taxon>
        <taxon>Embryophyta</taxon>
        <taxon>Tracheophyta</taxon>
        <taxon>Spermatophyta</taxon>
        <taxon>Magnoliopsida</taxon>
        <taxon>eudicotyledons</taxon>
        <taxon>Gunneridae</taxon>
        <taxon>Pentapetalae</taxon>
        <taxon>asterids</taxon>
        <taxon>Ericales</taxon>
        <taxon>Theaceae</taxon>
        <taxon>Camellia</taxon>
    </lineage>
</organism>
<gene>
    <name evidence="3" type="ORF">TEA_008321</name>
</gene>
<dbReference type="PROSITE" id="PS50004">
    <property type="entry name" value="C2"/>
    <property type="match status" value="1"/>
</dbReference>
<dbReference type="InterPro" id="IPR044750">
    <property type="entry name" value="C2_SRC2/BAP"/>
</dbReference>
<dbReference type="CDD" id="cd04051">
    <property type="entry name" value="C2_SRC2_like"/>
    <property type="match status" value="1"/>
</dbReference>
<evidence type="ECO:0000259" key="2">
    <source>
        <dbReference type="PROSITE" id="PS50004"/>
    </source>
</evidence>
<reference evidence="3 4" key="1">
    <citation type="journal article" date="2018" name="Proc. Natl. Acad. Sci. U.S.A.">
        <title>Draft genome sequence of Camellia sinensis var. sinensis provides insights into the evolution of the tea genome and tea quality.</title>
        <authorList>
            <person name="Wei C."/>
            <person name="Yang H."/>
            <person name="Wang S."/>
            <person name="Zhao J."/>
            <person name="Liu C."/>
            <person name="Gao L."/>
            <person name="Xia E."/>
            <person name="Lu Y."/>
            <person name="Tai Y."/>
            <person name="She G."/>
            <person name="Sun J."/>
            <person name="Cao H."/>
            <person name="Tong W."/>
            <person name="Gao Q."/>
            <person name="Li Y."/>
            <person name="Deng W."/>
            <person name="Jiang X."/>
            <person name="Wang W."/>
            <person name="Chen Q."/>
            <person name="Zhang S."/>
            <person name="Li H."/>
            <person name="Wu J."/>
            <person name="Wang P."/>
            <person name="Li P."/>
            <person name="Shi C."/>
            <person name="Zheng F."/>
            <person name="Jian J."/>
            <person name="Huang B."/>
            <person name="Shan D."/>
            <person name="Shi M."/>
            <person name="Fang C."/>
            <person name="Yue Y."/>
            <person name="Li F."/>
            <person name="Li D."/>
            <person name="Wei S."/>
            <person name="Han B."/>
            <person name="Jiang C."/>
            <person name="Yin Y."/>
            <person name="Xia T."/>
            <person name="Zhang Z."/>
            <person name="Bennetzen J.L."/>
            <person name="Zhao S."/>
            <person name="Wan X."/>
        </authorList>
    </citation>
    <scope>NUCLEOTIDE SEQUENCE [LARGE SCALE GENOMIC DNA]</scope>
    <source>
        <strain evidence="4">cv. Shuchazao</strain>
        <tissue evidence="3">Leaf</tissue>
    </source>
</reference>